<feature type="chain" id="PRO_5032419770" evidence="2">
    <location>
        <begin position="26"/>
        <end position="310"/>
    </location>
</feature>
<keyword evidence="4" id="KW-1185">Reference proteome</keyword>
<sequence length="310" mass="34187">MLRFVQLVVSAASLTALWLSPPLSGIRGVREAWPEPRRLQALQEAEPWAAHVPKNDTPEYPELIVEAPEGVPRLANASAKVEGALAERRLLFKFPEADPDAVKDAKSEVRAGIGGTLALTMTYFATSGTDWDKEQINAVVQSTKSVLTAVGTMFGPKGMLLAGVAGGIFDALNPLEDDDDLDQKLRELKEDREIKEEIDDMMDEVLMREHIGKRAIEIDHFVKQLNWAFEAMPLLDGSARLSTALALENEAASLRNVLFFECFIGTHRSTEGRYIPSPGPDGGAHTADVRDFRGCKTRRRAEGRATHDKR</sequence>
<accession>A0A812VK76</accession>
<reference evidence="3" key="1">
    <citation type="submission" date="2021-02" db="EMBL/GenBank/DDBJ databases">
        <authorList>
            <person name="Dougan E. K."/>
            <person name="Rhodes N."/>
            <person name="Thang M."/>
            <person name="Chan C."/>
        </authorList>
    </citation>
    <scope>NUCLEOTIDE SEQUENCE</scope>
</reference>
<dbReference type="OrthoDB" id="10604248at2759"/>
<evidence type="ECO:0000256" key="2">
    <source>
        <dbReference type="SAM" id="SignalP"/>
    </source>
</evidence>
<keyword evidence="2" id="KW-0732">Signal</keyword>
<organism evidence="3 4">
    <name type="scientific">Symbiodinium pilosum</name>
    <name type="common">Dinoflagellate</name>
    <dbReference type="NCBI Taxonomy" id="2952"/>
    <lineage>
        <taxon>Eukaryota</taxon>
        <taxon>Sar</taxon>
        <taxon>Alveolata</taxon>
        <taxon>Dinophyceae</taxon>
        <taxon>Suessiales</taxon>
        <taxon>Symbiodiniaceae</taxon>
        <taxon>Symbiodinium</taxon>
    </lineage>
</organism>
<proteinExistence type="predicted"/>
<dbReference type="Proteomes" id="UP000649617">
    <property type="component" value="Unassembled WGS sequence"/>
</dbReference>
<feature type="region of interest" description="Disordered" evidence="1">
    <location>
        <begin position="273"/>
        <end position="310"/>
    </location>
</feature>
<feature type="compositionally biased region" description="Basic and acidic residues" evidence="1">
    <location>
        <begin position="287"/>
        <end position="310"/>
    </location>
</feature>
<evidence type="ECO:0000313" key="4">
    <source>
        <dbReference type="Proteomes" id="UP000649617"/>
    </source>
</evidence>
<comment type="caution">
    <text evidence="3">The sequence shown here is derived from an EMBL/GenBank/DDBJ whole genome shotgun (WGS) entry which is preliminary data.</text>
</comment>
<protein>
    <submittedName>
        <fullName evidence="3">Uncharacterized protein</fullName>
    </submittedName>
</protein>
<evidence type="ECO:0000313" key="3">
    <source>
        <dbReference type="EMBL" id="CAE7645796.1"/>
    </source>
</evidence>
<dbReference type="EMBL" id="CAJNIZ010042986">
    <property type="protein sequence ID" value="CAE7645796.1"/>
    <property type="molecule type" value="Genomic_DNA"/>
</dbReference>
<dbReference type="AlphaFoldDB" id="A0A812VK76"/>
<gene>
    <name evidence="3" type="ORF">SPIL2461_LOCUS17165</name>
</gene>
<name>A0A812VK76_SYMPI</name>
<feature type="signal peptide" evidence="2">
    <location>
        <begin position="1"/>
        <end position="25"/>
    </location>
</feature>
<evidence type="ECO:0000256" key="1">
    <source>
        <dbReference type="SAM" id="MobiDB-lite"/>
    </source>
</evidence>